<dbReference type="Pfam" id="PF01395">
    <property type="entry name" value="PBP_GOBP"/>
    <property type="match status" value="1"/>
</dbReference>
<name>A0AA96C9N3_9CUCU</name>
<dbReference type="PANTHER" id="PTHR11857">
    <property type="entry name" value="ODORANT BINDING PROTEIN-RELATED"/>
    <property type="match status" value="1"/>
</dbReference>
<evidence type="ECO:0000256" key="4">
    <source>
        <dbReference type="ARBA" id="ARBA00022729"/>
    </source>
</evidence>
<dbReference type="Gene3D" id="1.10.238.20">
    <property type="entry name" value="Pheromone/general odorant binding protein domain"/>
    <property type="match status" value="1"/>
</dbReference>
<reference evidence="6" key="1">
    <citation type="submission" date="2022-07" db="EMBL/GenBank/DDBJ databases">
        <authorList>
            <person name="Segura Leon O.L."/>
            <person name="Lechuga-Paredes P."/>
            <person name="Cibrian Tovar J."/>
            <person name="Torres Huerta B."/>
        </authorList>
    </citation>
    <scope>NUCLEOTIDE SEQUENCE</scope>
</reference>
<evidence type="ECO:0000256" key="3">
    <source>
        <dbReference type="ARBA" id="ARBA00022525"/>
    </source>
</evidence>
<dbReference type="CDD" id="cd23992">
    <property type="entry name" value="PBP_GOBP"/>
    <property type="match status" value="1"/>
</dbReference>
<dbReference type="GO" id="GO:0005615">
    <property type="term" value="C:extracellular space"/>
    <property type="evidence" value="ECO:0007669"/>
    <property type="project" value="TreeGrafter"/>
</dbReference>
<dbReference type="GO" id="GO:0005549">
    <property type="term" value="F:odorant binding"/>
    <property type="evidence" value="ECO:0007669"/>
    <property type="project" value="InterPro"/>
</dbReference>
<evidence type="ECO:0000256" key="5">
    <source>
        <dbReference type="SAM" id="SignalP"/>
    </source>
</evidence>
<reference evidence="6" key="2">
    <citation type="journal article" date="2023" name="Int. J. Mol. Sci.">
        <title>Odorant-Binding and Chemosensory Proteins in Anthonomus eugenii (Coleoptera: Curculionidae) and Their Tissue Expression.</title>
        <authorList>
            <person name="Lechuga-Paredes P."/>
            <person name="Segura-Leon O.L."/>
            <person name="Cibrian-Tovar J."/>
            <person name="Torres-Huerta B."/>
            <person name="Velazquez-Gonzalez J.C."/>
            <person name="Cruz-Jaramillo J.L."/>
        </authorList>
    </citation>
    <scope>NUCLEOTIDE SEQUENCE</scope>
</reference>
<dbReference type="PANTHER" id="PTHR11857:SF43">
    <property type="entry name" value="GEO07291P1-RELATED"/>
    <property type="match status" value="1"/>
</dbReference>
<evidence type="ECO:0000313" key="6">
    <source>
        <dbReference type="EMBL" id="WNH96192.1"/>
    </source>
</evidence>
<evidence type="ECO:0000256" key="1">
    <source>
        <dbReference type="ARBA" id="ARBA00004613"/>
    </source>
</evidence>
<keyword evidence="3" id="KW-0964">Secreted</keyword>
<comment type="similarity">
    <text evidence="2">Belongs to the PBP/GOBP family.</text>
</comment>
<dbReference type="SMART" id="SM00708">
    <property type="entry name" value="PhBP"/>
    <property type="match status" value="1"/>
</dbReference>
<feature type="chain" id="PRO_5041713790" evidence="5">
    <location>
        <begin position="19"/>
        <end position="133"/>
    </location>
</feature>
<keyword evidence="4 5" id="KW-0732">Signal</keyword>
<accession>A0AA96C9N3</accession>
<feature type="signal peptide" evidence="5">
    <location>
        <begin position="1"/>
        <end position="18"/>
    </location>
</feature>
<protein>
    <submittedName>
        <fullName evidence="6">Odorant binding protein C04c</fullName>
    </submittedName>
</protein>
<dbReference type="InterPro" id="IPR036728">
    <property type="entry name" value="PBP_GOBP_sf"/>
</dbReference>
<organism evidence="6">
    <name type="scientific">Anthonomus eugenii</name>
    <name type="common">pepper weevil</name>
    <dbReference type="NCBI Taxonomy" id="122869"/>
    <lineage>
        <taxon>Eukaryota</taxon>
        <taxon>Metazoa</taxon>
        <taxon>Ecdysozoa</taxon>
        <taxon>Arthropoda</taxon>
        <taxon>Hexapoda</taxon>
        <taxon>Insecta</taxon>
        <taxon>Pterygota</taxon>
        <taxon>Neoptera</taxon>
        <taxon>Endopterygota</taxon>
        <taxon>Coleoptera</taxon>
        <taxon>Polyphaga</taxon>
        <taxon>Cucujiformia</taxon>
        <taxon>Curculionidae</taxon>
        <taxon>Curculioninae</taxon>
        <taxon>Anthonomini</taxon>
        <taxon>Anthonomus</taxon>
    </lineage>
</organism>
<evidence type="ECO:0000256" key="2">
    <source>
        <dbReference type="ARBA" id="ARBA00008098"/>
    </source>
</evidence>
<dbReference type="SUPFAM" id="SSF47565">
    <property type="entry name" value="Insect pheromone/odorant-binding proteins"/>
    <property type="match status" value="1"/>
</dbReference>
<dbReference type="GO" id="GO:0007608">
    <property type="term" value="P:sensory perception of smell"/>
    <property type="evidence" value="ECO:0007669"/>
    <property type="project" value="TreeGrafter"/>
</dbReference>
<dbReference type="AlphaFoldDB" id="A0AA96C9N3"/>
<proteinExistence type="evidence at transcript level"/>
<sequence length="133" mass="14797">MKVFFAAVFLIALVQVKSLSDKQKELLAQHYKQCIDKSKVDQAILQKARVGNFADDPKLKEHVLCITEKIGFQNAQGVLQIPVIESKLKEALKGDEAKAKQLIKACAIANSDKKLQAFNALKCVYQKANINLL</sequence>
<gene>
    <name evidence="6" type="primary">OBPC04c</name>
</gene>
<dbReference type="InterPro" id="IPR006170">
    <property type="entry name" value="PBP/GOBP"/>
</dbReference>
<dbReference type="EMBL" id="OP056782">
    <property type="protein sequence ID" value="WNH96192.1"/>
    <property type="molecule type" value="mRNA"/>
</dbReference>
<comment type="subcellular location">
    <subcellularLocation>
        <location evidence="1">Secreted</location>
    </subcellularLocation>
</comment>